<accession>A0AAV4EDI4</accession>
<name>A0AAV4EDI4_9GAST</name>
<proteinExistence type="predicted"/>
<evidence type="ECO:0000313" key="1">
    <source>
        <dbReference type="EMBL" id="GFR59037.1"/>
    </source>
</evidence>
<keyword evidence="2" id="KW-1185">Reference proteome</keyword>
<gene>
    <name evidence="1" type="ORF">ElyMa_001784100</name>
</gene>
<organism evidence="1 2">
    <name type="scientific">Elysia marginata</name>
    <dbReference type="NCBI Taxonomy" id="1093978"/>
    <lineage>
        <taxon>Eukaryota</taxon>
        <taxon>Metazoa</taxon>
        <taxon>Spiralia</taxon>
        <taxon>Lophotrochozoa</taxon>
        <taxon>Mollusca</taxon>
        <taxon>Gastropoda</taxon>
        <taxon>Heterobranchia</taxon>
        <taxon>Euthyneura</taxon>
        <taxon>Panpulmonata</taxon>
        <taxon>Sacoglossa</taxon>
        <taxon>Placobranchoidea</taxon>
        <taxon>Plakobranchidae</taxon>
        <taxon>Elysia</taxon>
    </lineage>
</organism>
<dbReference type="AlphaFoldDB" id="A0AAV4EDI4"/>
<sequence length="119" mass="13538">MNLTRNSISDPGLPRVKQSDEVTIAILNPDRGYSYRMQLYRINDVFSTQHCIVTNQVGEIDLSALHSMSSPLKPCEVASRTKVLTFDPYILPHGYLRLAVEFYKKDSLIATIWVSKAYD</sequence>
<dbReference type="EMBL" id="BMAT01003623">
    <property type="protein sequence ID" value="GFR59037.1"/>
    <property type="molecule type" value="Genomic_DNA"/>
</dbReference>
<comment type="caution">
    <text evidence="1">The sequence shown here is derived from an EMBL/GenBank/DDBJ whole genome shotgun (WGS) entry which is preliminary data.</text>
</comment>
<evidence type="ECO:0000313" key="2">
    <source>
        <dbReference type="Proteomes" id="UP000762676"/>
    </source>
</evidence>
<dbReference type="Proteomes" id="UP000762676">
    <property type="component" value="Unassembled WGS sequence"/>
</dbReference>
<reference evidence="1 2" key="1">
    <citation type="journal article" date="2021" name="Elife">
        <title>Chloroplast acquisition without the gene transfer in kleptoplastic sea slugs, Plakobranchus ocellatus.</title>
        <authorList>
            <person name="Maeda T."/>
            <person name="Takahashi S."/>
            <person name="Yoshida T."/>
            <person name="Shimamura S."/>
            <person name="Takaki Y."/>
            <person name="Nagai Y."/>
            <person name="Toyoda A."/>
            <person name="Suzuki Y."/>
            <person name="Arimoto A."/>
            <person name="Ishii H."/>
            <person name="Satoh N."/>
            <person name="Nishiyama T."/>
            <person name="Hasebe M."/>
            <person name="Maruyama T."/>
            <person name="Minagawa J."/>
            <person name="Obokata J."/>
            <person name="Shigenobu S."/>
        </authorList>
    </citation>
    <scope>NUCLEOTIDE SEQUENCE [LARGE SCALE GENOMIC DNA]</scope>
</reference>
<protein>
    <submittedName>
        <fullName evidence="1">Uncharacterized protein</fullName>
    </submittedName>
</protein>